<dbReference type="AlphaFoldDB" id="A0A2M3ZQJ2"/>
<proteinExistence type="predicted"/>
<protein>
    <submittedName>
        <fullName evidence="2">Putative secreted peptide</fullName>
    </submittedName>
</protein>
<accession>A0A2M3ZQJ2</accession>
<dbReference type="EMBL" id="GGFM01010012">
    <property type="protein sequence ID" value="MBW30763.1"/>
    <property type="molecule type" value="Transcribed_RNA"/>
</dbReference>
<evidence type="ECO:0000256" key="1">
    <source>
        <dbReference type="SAM" id="SignalP"/>
    </source>
</evidence>
<reference evidence="2" key="1">
    <citation type="submission" date="2018-01" db="EMBL/GenBank/DDBJ databases">
        <title>An insight into the sialome of Amazonian anophelines.</title>
        <authorList>
            <person name="Ribeiro J.M."/>
            <person name="Scarpassa V."/>
            <person name="Calvo E."/>
        </authorList>
    </citation>
    <scope>NUCLEOTIDE SEQUENCE</scope>
    <source>
        <tissue evidence="2">Salivary glands</tissue>
    </source>
</reference>
<sequence>MFRRMPATFICVSVFFILTRVLSVCLACSLPVVMSHALLRGVDDLSFFFSRDDRGKEPCPARLFQDTLFIQSSLHNYTHTRTNA</sequence>
<name>A0A2M3ZQJ2_9DIPT</name>
<keyword evidence="1" id="KW-0732">Signal</keyword>
<feature type="signal peptide" evidence="1">
    <location>
        <begin position="1"/>
        <end position="23"/>
    </location>
</feature>
<evidence type="ECO:0000313" key="2">
    <source>
        <dbReference type="EMBL" id="MBW30763.1"/>
    </source>
</evidence>
<organism evidence="2">
    <name type="scientific">Anopheles braziliensis</name>
    <dbReference type="NCBI Taxonomy" id="58242"/>
    <lineage>
        <taxon>Eukaryota</taxon>
        <taxon>Metazoa</taxon>
        <taxon>Ecdysozoa</taxon>
        <taxon>Arthropoda</taxon>
        <taxon>Hexapoda</taxon>
        <taxon>Insecta</taxon>
        <taxon>Pterygota</taxon>
        <taxon>Neoptera</taxon>
        <taxon>Endopterygota</taxon>
        <taxon>Diptera</taxon>
        <taxon>Nematocera</taxon>
        <taxon>Culicoidea</taxon>
        <taxon>Culicidae</taxon>
        <taxon>Anophelinae</taxon>
        <taxon>Anopheles</taxon>
    </lineage>
</organism>
<feature type="chain" id="PRO_5014869543" evidence="1">
    <location>
        <begin position="24"/>
        <end position="84"/>
    </location>
</feature>